<feature type="compositionally biased region" description="Low complexity" evidence="1">
    <location>
        <begin position="637"/>
        <end position="666"/>
    </location>
</feature>
<feature type="domain" description="TraI-like middle" evidence="5">
    <location>
        <begin position="160"/>
        <end position="247"/>
    </location>
</feature>
<dbReference type="InterPro" id="IPR054461">
    <property type="entry name" value="TraI-like_C"/>
</dbReference>
<dbReference type="InterPro" id="IPR005094">
    <property type="entry name" value="Endonuclease_MobA/VirD2"/>
</dbReference>
<dbReference type="Pfam" id="PF03432">
    <property type="entry name" value="Relaxase"/>
    <property type="match status" value="1"/>
</dbReference>
<keyword evidence="7" id="KW-1185">Reference proteome</keyword>
<gene>
    <name evidence="6" type="ORF">HHL10_18595</name>
</gene>
<feature type="compositionally biased region" description="Low complexity" evidence="1">
    <location>
        <begin position="534"/>
        <end position="545"/>
    </location>
</feature>
<dbReference type="InterPro" id="IPR054462">
    <property type="entry name" value="TraI_M"/>
</dbReference>
<evidence type="ECO:0000259" key="4">
    <source>
        <dbReference type="Pfam" id="PF22287"/>
    </source>
</evidence>
<evidence type="ECO:0000313" key="6">
    <source>
        <dbReference type="EMBL" id="NML16994.1"/>
    </source>
</evidence>
<comment type="caution">
    <text evidence="6">The sequence shown here is derived from an EMBL/GenBank/DDBJ whole genome shotgun (WGS) entry which is preliminary data.</text>
</comment>
<sequence length="825" mass="88748">MQRLHRSSMADLVGYLENDQGTLERVGEVRITNCAAHTLSAAVAEMLATQHLNTRARGDRTFHLIVSFQAGEQPTPEQLRTIEERICQSLGFAEHQRVSVVHHDTDNVHMHVAINKIHPTRHTMHEPYLAYRTLAKVCARLERELGLRVDKHIPRRTVSEGRAGDMEQHAGVESLMTWVRRECLGALQRADSWAAVHEVLQAHGLHMSQRGAGLVIEAQDSTRVKASTVDRGLSKAAMEARLGAFQAAAGASATQAKPRRTYAKRPTRSRVDTAALFARYEREREGQAEARTAELAAAKRAKDRAVEGARRLYRLHTATLRVVDGRGIDKRLLHAQASRQLKARLQGIHEDHARERARILERHQRMSWADWLKAEALRGDQDALAALRARAAAENLRGATVHGQGGAAAGAGQGPEIDTVTKAGTVLYRAGASAVRDDGQRLQVSREADQEAIRTALRLARQQYGDRISVNGSAAFRAAVVRAAVDMNLPIAFTDPGLERHRQALMQKERPDATSPQSQTGRAAAQRGPGGLHGLRPGAAAAGHASGPVRAKPNPGRHPYQPPPAPGHGLRNLSAVDVDVQREGRRAVLLPGDVRGDLEHQGTAPPDALRRAVHRSGRGQGREVGQAPPPVARKRTSSSSAARRPPAGKGQPPQARAARAQQAPQPGNGKVFVAAVGTKPPPAARARVRPFSALDAGPLGWGHPLRQAAPAPAPAASWQIPGAIFTPAAYAAADAYIAEREGKRALGLAVPRHSRFSPGAGPLTFAGTRNKYGQSLALLKRGDEVLVMPIHATTAQRLTRTGLGTPVKVNANATISTGAGRGHSR</sequence>
<proteinExistence type="predicted"/>
<dbReference type="AlphaFoldDB" id="A0A848FBW7"/>
<evidence type="ECO:0000259" key="3">
    <source>
        <dbReference type="Pfam" id="PF18821"/>
    </source>
</evidence>
<dbReference type="Pfam" id="PF18821">
    <property type="entry name" value="LPD7"/>
    <property type="match status" value="1"/>
</dbReference>
<dbReference type="EMBL" id="JABBFW010000014">
    <property type="protein sequence ID" value="NML16994.1"/>
    <property type="molecule type" value="Genomic_DNA"/>
</dbReference>
<feature type="region of interest" description="Disordered" evidence="1">
    <location>
        <begin position="506"/>
        <end position="571"/>
    </location>
</feature>
<protein>
    <submittedName>
        <fullName evidence="6">Relaxase/mobilization nuclease domain-containing protein</fullName>
    </submittedName>
</protein>
<name>A0A848FBW7_9BURK</name>
<evidence type="ECO:0000313" key="7">
    <source>
        <dbReference type="Proteomes" id="UP000574067"/>
    </source>
</evidence>
<accession>A0A848FBW7</accession>
<evidence type="ECO:0000259" key="5">
    <source>
        <dbReference type="Pfam" id="PF22863"/>
    </source>
</evidence>
<dbReference type="Pfam" id="PF22863">
    <property type="entry name" value="TraI_middle"/>
    <property type="match status" value="1"/>
</dbReference>
<evidence type="ECO:0000259" key="2">
    <source>
        <dbReference type="Pfam" id="PF03432"/>
    </source>
</evidence>
<feature type="region of interest" description="Disordered" evidence="1">
    <location>
        <begin position="589"/>
        <end position="668"/>
    </location>
</feature>
<dbReference type="InterPro" id="IPR040677">
    <property type="entry name" value="LPD7"/>
</dbReference>
<organism evidence="6 7">
    <name type="scientific">Azohydromonas caseinilytica</name>
    <dbReference type="NCBI Taxonomy" id="2728836"/>
    <lineage>
        <taxon>Bacteria</taxon>
        <taxon>Pseudomonadati</taxon>
        <taxon>Pseudomonadota</taxon>
        <taxon>Betaproteobacteria</taxon>
        <taxon>Burkholderiales</taxon>
        <taxon>Sphaerotilaceae</taxon>
        <taxon>Azohydromonas</taxon>
    </lineage>
</organism>
<dbReference type="InterPro" id="IPR049751">
    <property type="entry name" value="TraI/MobA_relaxases"/>
</dbReference>
<evidence type="ECO:0000256" key="1">
    <source>
        <dbReference type="SAM" id="MobiDB-lite"/>
    </source>
</evidence>
<dbReference type="Proteomes" id="UP000574067">
    <property type="component" value="Unassembled WGS sequence"/>
</dbReference>
<reference evidence="6 7" key="1">
    <citation type="submission" date="2020-04" db="EMBL/GenBank/DDBJ databases">
        <title>Azohydromonas sp. isolated from soil.</title>
        <authorList>
            <person name="Dahal R.H."/>
        </authorList>
    </citation>
    <scope>NUCLEOTIDE SEQUENCE [LARGE SCALE GENOMIC DNA]</scope>
    <source>
        <strain evidence="6 7">G-1-1-14</strain>
    </source>
</reference>
<feature type="domain" description="Large polyvalent protein-associated" evidence="3">
    <location>
        <begin position="418"/>
        <end position="505"/>
    </location>
</feature>
<dbReference type="NCBIfam" id="NF041893">
    <property type="entry name" value="TraI_MobP_relax"/>
    <property type="match status" value="1"/>
</dbReference>
<feature type="domain" description="TraI-like C-terminal" evidence="4">
    <location>
        <begin position="732"/>
        <end position="815"/>
    </location>
</feature>
<dbReference type="Pfam" id="PF22287">
    <property type="entry name" value="TraI-like_C"/>
    <property type="match status" value="1"/>
</dbReference>
<feature type="domain" description="MobA/VirD2-like nuclease" evidence="2">
    <location>
        <begin position="15"/>
        <end position="147"/>
    </location>
</feature>